<dbReference type="AlphaFoldDB" id="A0AAD8U2J3"/>
<dbReference type="InterPro" id="IPR001810">
    <property type="entry name" value="F-box_dom"/>
</dbReference>
<dbReference type="EMBL" id="JAUUTY010000001">
    <property type="protein sequence ID" value="KAK1696537.1"/>
    <property type="molecule type" value="Genomic_DNA"/>
</dbReference>
<dbReference type="Gene3D" id="1.20.1280.50">
    <property type="match status" value="1"/>
</dbReference>
<evidence type="ECO:0000313" key="4">
    <source>
        <dbReference type="Proteomes" id="UP001231189"/>
    </source>
</evidence>
<accession>A0AAD8U2J3</accession>
<protein>
    <recommendedName>
        <fullName evidence="2">F-box domain-containing protein</fullName>
    </recommendedName>
</protein>
<evidence type="ECO:0000259" key="2">
    <source>
        <dbReference type="Pfam" id="PF00646"/>
    </source>
</evidence>
<comment type="caution">
    <text evidence="3">The sequence shown here is derived from an EMBL/GenBank/DDBJ whole genome shotgun (WGS) entry which is preliminary data.</text>
</comment>
<organism evidence="3 4">
    <name type="scientific">Lolium multiflorum</name>
    <name type="common">Italian ryegrass</name>
    <name type="synonym">Lolium perenne subsp. multiflorum</name>
    <dbReference type="NCBI Taxonomy" id="4521"/>
    <lineage>
        <taxon>Eukaryota</taxon>
        <taxon>Viridiplantae</taxon>
        <taxon>Streptophyta</taxon>
        <taxon>Embryophyta</taxon>
        <taxon>Tracheophyta</taxon>
        <taxon>Spermatophyta</taxon>
        <taxon>Magnoliopsida</taxon>
        <taxon>Liliopsida</taxon>
        <taxon>Poales</taxon>
        <taxon>Poaceae</taxon>
        <taxon>BOP clade</taxon>
        <taxon>Pooideae</taxon>
        <taxon>Poodae</taxon>
        <taxon>Poeae</taxon>
        <taxon>Poeae Chloroplast Group 2 (Poeae type)</taxon>
        <taxon>Loliodinae</taxon>
        <taxon>Loliinae</taxon>
        <taxon>Lolium</taxon>
    </lineage>
</organism>
<dbReference type="InterPro" id="IPR036047">
    <property type="entry name" value="F-box-like_dom_sf"/>
</dbReference>
<feature type="region of interest" description="Disordered" evidence="1">
    <location>
        <begin position="64"/>
        <end position="84"/>
    </location>
</feature>
<dbReference type="Proteomes" id="UP001231189">
    <property type="component" value="Unassembled WGS sequence"/>
</dbReference>
<dbReference type="PANTHER" id="PTHR32212">
    <property type="entry name" value="CYCLIN-LIKE F-BOX"/>
    <property type="match status" value="1"/>
</dbReference>
<dbReference type="Pfam" id="PF00646">
    <property type="entry name" value="F-box"/>
    <property type="match status" value="1"/>
</dbReference>
<name>A0AAD8U2J3_LOLMU</name>
<dbReference type="PANTHER" id="PTHR32212:SF234">
    <property type="entry name" value="F-BOX_LRR-REPEAT PROTEIN 13-LIKE"/>
    <property type="match status" value="1"/>
</dbReference>
<proteinExistence type="predicted"/>
<evidence type="ECO:0000313" key="3">
    <source>
        <dbReference type="EMBL" id="KAK1696537.1"/>
    </source>
</evidence>
<reference evidence="3" key="1">
    <citation type="submission" date="2023-07" db="EMBL/GenBank/DDBJ databases">
        <title>A chromosome-level genome assembly of Lolium multiflorum.</title>
        <authorList>
            <person name="Chen Y."/>
            <person name="Copetti D."/>
            <person name="Kolliker R."/>
            <person name="Studer B."/>
        </authorList>
    </citation>
    <scope>NUCLEOTIDE SEQUENCE</scope>
    <source>
        <strain evidence="3">02402/16</strain>
        <tissue evidence="3">Leaf</tissue>
    </source>
</reference>
<dbReference type="SUPFAM" id="SSF81383">
    <property type="entry name" value="F-box domain"/>
    <property type="match status" value="1"/>
</dbReference>
<sequence>MHSSFDPTISRTALEAGRAADPVSIFGFGCSQAPGRLLGNRYPLAGRRRILSVGSARRSAASPRLAQAAAAGGGDGKPASAGNRKRSEVLTVEVYQMDHTRSSRKIRKSVKREDFISNLPDGLKDKILCCLPIKEAVATCLLSRNWRYTWTSMTELMFRGDDFASENGNADDDKSSWYFVYGPVAILQRAEHEFLVLKPPKSFNRLKKISLDLDLGNLKEANLALCLFQHAPCLQFIHLQLTSNKPIVSAVHFWESIDCHVCLFQNVRVVGMINFTGSGAELGFLKLVLEDAPVLKTAFINDNGKLGKDDLKNLLRMRRSSKDAEIVIHSGSVPPL</sequence>
<keyword evidence="4" id="KW-1185">Reference proteome</keyword>
<feature type="domain" description="F-box" evidence="2">
    <location>
        <begin position="116"/>
        <end position="153"/>
    </location>
</feature>
<evidence type="ECO:0000256" key="1">
    <source>
        <dbReference type="SAM" id="MobiDB-lite"/>
    </source>
</evidence>
<gene>
    <name evidence="3" type="ORF">QYE76_013234</name>
</gene>